<evidence type="ECO:0000313" key="6">
    <source>
        <dbReference type="Proteomes" id="UP001202248"/>
    </source>
</evidence>
<evidence type="ECO:0000256" key="3">
    <source>
        <dbReference type="ARBA" id="ARBA00023237"/>
    </source>
</evidence>
<proteinExistence type="predicted"/>
<evidence type="ECO:0000256" key="2">
    <source>
        <dbReference type="ARBA" id="ARBA00023136"/>
    </source>
</evidence>
<dbReference type="EMBL" id="JAKWBL010000004">
    <property type="protein sequence ID" value="MCH5600131.1"/>
    <property type="molecule type" value="Genomic_DNA"/>
</dbReference>
<organism evidence="5 6">
    <name type="scientific">Niabella ginsengisoli</name>
    <dbReference type="NCBI Taxonomy" id="522298"/>
    <lineage>
        <taxon>Bacteria</taxon>
        <taxon>Pseudomonadati</taxon>
        <taxon>Bacteroidota</taxon>
        <taxon>Chitinophagia</taxon>
        <taxon>Chitinophagales</taxon>
        <taxon>Chitinophagaceae</taxon>
        <taxon>Niabella</taxon>
    </lineage>
</organism>
<keyword evidence="5" id="KW-0675">Receptor</keyword>
<evidence type="ECO:0000313" key="5">
    <source>
        <dbReference type="EMBL" id="MCH5600131.1"/>
    </source>
</evidence>
<protein>
    <submittedName>
        <fullName evidence="5">TonB-dependent receptor</fullName>
    </submittedName>
</protein>
<comment type="subcellular location">
    <subcellularLocation>
        <location evidence="1">Cell outer membrane</location>
    </subcellularLocation>
</comment>
<reference evidence="5 6" key="1">
    <citation type="submission" date="2022-02" db="EMBL/GenBank/DDBJ databases">
        <authorList>
            <person name="Min J."/>
        </authorList>
    </citation>
    <scope>NUCLEOTIDE SEQUENCE [LARGE SCALE GENOMIC DNA]</scope>
    <source>
        <strain evidence="5 6">GR10-1</strain>
    </source>
</reference>
<dbReference type="Gene3D" id="2.40.170.20">
    <property type="entry name" value="TonB-dependent receptor, beta-barrel domain"/>
    <property type="match status" value="1"/>
</dbReference>
<dbReference type="RefSeq" id="WP_240832143.1">
    <property type="nucleotide sequence ID" value="NZ_JAKWBL010000004.1"/>
</dbReference>
<evidence type="ECO:0000256" key="4">
    <source>
        <dbReference type="SAM" id="SignalP"/>
    </source>
</evidence>
<name>A0ABS9SPB8_9BACT</name>
<feature type="signal peptide" evidence="4">
    <location>
        <begin position="1"/>
        <end position="20"/>
    </location>
</feature>
<comment type="caution">
    <text evidence="5">The sequence shown here is derived from an EMBL/GenBank/DDBJ whole genome shotgun (WGS) entry which is preliminary data.</text>
</comment>
<keyword evidence="2" id="KW-0472">Membrane</keyword>
<keyword evidence="4" id="KW-0732">Signal</keyword>
<sequence>MRKTANLLSLLLGFYAYANAQKLTPMPDTIPERDTIVEKIRTEVRSNLPTIVINDDELEDGGSNIVSSILTASRDPFLSAAAFSFSALRFRLRGYETGGNAVYINGIDFNGLDNGFTPFGLWGGLNNSMRSQQNSYGLQANDFSFGTIALNTNVDIRAGAQRAQTQFSYALSNRNYRHRITLNHGSGFNKKGWAYSFALTGRYAKEGFVPGTYYEGASYYAAVDKKIKDKNILSFITFGAPTETGRQGASVQETRDIVGNNYYNSSWGYQNGKKRNANVLQTFQPVFMAAYDYKPNDKTSLVTTVAYVFGKRKTSTLDWYNAPDPRPDYYRYLPSYYANDNPEIYQSLQNFYQSNPNALQVQWDKLYGANIGNMQTINNADDIMNNDVSGKRSVYILSNRVNDTKRFLANSVYNAKLNKAITLTIGANYQQQINHYYQEVKDLLGGDFWVNINQFAERDFPNDIDAVQHDLNQPNRIITKGEQYGYNYKITTSQVAAWAQLLFNLKRFDLFVAGEMSNTSFFRTGLNRNGLFKDLAYGKSVTQSFNNHSAKTGITYKLNGRNYFFVNGTYRTMPPFFENAYISQRTRNTVQDGLKNETIISGEAGYKFIAPRAKLSITGYYTKTTDAVDVLTFYHDQFQNFVNYALSDIDKVFFGVELGTEVKLTSTLSFNGAASVGRFYYDSRQRAIVTVDNSAETCKANHLFKKLSHSVNAAKCLQRRPVLSFT</sequence>
<gene>
    <name evidence="5" type="ORF">MKP09_20525</name>
</gene>
<keyword evidence="6" id="KW-1185">Reference proteome</keyword>
<accession>A0ABS9SPB8</accession>
<feature type="chain" id="PRO_5046387775" evidence="4">
    <location>
        <begin position="21"/>
        <end position="726"/>
    </location>
</feature>
<dbReference type="SUPFAM" id="SSF56935">
    <property type="entry name" value="Porins"/>
    <property type="match status" value="1"/>
</dbReference>
<dbReference type="Proteomes" id="UP001202248">
    <property type="component" value="Unassembled WGS sequence"/>
</dbReference>
<keyword evidence="3" id="KW-0998">Cell outer membrane</keyword>
<evidence type="ECO:0000256" key="1">
    <source>
        <dbReference type="ARBA" id="ARBA00004442"/>
    </source>
</evidence>
<dbReference type="InterPro" id="IPR036942">
    <property type="entry name" value="Beta-barrel_TonB_sf"/>
</dbReference>